<dbReference type="PROSITE" id="PS50181">
    <property type="entry name" value="FBOX"/>
    <property type="match status" value="1"/>
</dbReference>
<dbReference type="Pfam" id="PF00646">
    <property type="entry name" value="F-box"/>
    <property type="match status" value="1"/>
</dbReference>
<dbReference type="PANTHER" id="PTHR21503:SF17">
    <property type="entry name" value="PROTEIN CBG09922"/>
    <property type="match status" value="1"/>
</dbReference>
<dbReference type="CDD" id="cd09917">
    <property type="entry name" value="F-box_SF"/>
    <property type="match status" value="1"/>
</dbReference>
<dbReference type="Gene3D" id="1.20.1280.50">
    <property type="match status" value="1"/>
</dbReference>
<sequence>MSTNDNMSFIKRVQFLQTLPLEKMGQYLVKNRGNSPDLANLPDTVHREIFKYLKPWDLFKLSRVSTELRNLINENTNFTIKFHHICLDENVISMRLESSDRYLINWTFYDASRKPYWTKRFLNKCHYGKEFHIDGYYENVPQSFLFVFQNIVSIFKGEEHFKVGQLLVHPNRLDLLSRLPNDFLKNVNCDKLSIKSTKANQETERKASIDFTKKVLSTVQLFKNFEISFSSFDGNFEYEKQFENLDSSGLDDCFIENRFDDIYLNYFLKNWMFTETKSIISCRIIEKRIFNLEVILDGLDTTRWDGRNWSEIRNFYKSGAEHSFNLTREDKSYAVISISKRIGNGWNEFGILCFYPQKN</sequence>
<dbReference type="InterPro" id="IPR001810">
    <property type="entry name" value="F-box_dom"/>
</dbReference>
<dbReference type="PANTHER" id="PTHR21503">
    <property type="entry name" value="F-BOX-CONTAINING HYPOTHETICAL PROTEIN C.ELEGANS"/>
    <property type="match status" value="1"/>
</dbReference>
<proteinExistence type="predicted"/>
<dbReference type="STRING" id="1611254.A0A2G5UH42"/>
<evidence type="ECO:0000259" key="1">
    <source>
        <dbReference type="PROSITE" id="PS50181"/>
    </source>
</evidence>
<reference evidence="3" key="1">
    <citation type="submission" date="2017-10" db="EMBL/GenBank/DDBJ databases">
        <title>Rapid genome shrinkage in a self-fertile nematode reveals novel sperm competition proteins.</title>
        <authorList>
            <person name="Yin D."/>
            <person name="Schwarz E.M."/>
            <person name="Thomas C.G."/>
            <person name="Felde R.L."/>
            <person name="Korf I.F."/>
            <person name="Cutter A.D."/>
            <person name="Schartner C.M."/>
            <person name="Ralston E.J."/>
            <person name="Meyer B.J."/>
            <person name="Haag E.S."/>
        </authorList>
    </citation>
    <scope>NUCLEOTIDE SEQUENCE [LARGE SCALE GENOMIC DNA]</scope>
    <source>
        <strain evidence="3">JU1422</strain>
    </source>
</reference>
<organism evidence="2 3">
    <name type="scientific">Caenorhabditis nigoni</name>
    <dbReference type="NCBI Taxonomy" id="1611254"/>
    <lineage>
        <taxon>Eukaryota</taxon>
        <taxon>Metazoa</taxon>
        <taxon>Ecdysozoa</taxon>
        <taxon>Nematoda</taxon>
        <taxon>Chromadorea</taxon>
        <taxon>Rhabditida</taxon>
        <taxon>Rhabditina</taxon>
        <taxon>Rhabditomorpha</taxon>
        <taxon>Rhabditoidea</taxon>
        <taxon>Rhabditidae</taxon>
        <taxon>Peloderinae</taxon>
        <taxon>Caenorhabditis</taxon>
    </lineage>
</organism>
<dbReference type="SUPFAM" id="SSF81383">
    <property type="entry name" value="F-box domain"/>
    <property type="match status" value="1"/>
</dbReference>
<dbReference type="Proteomes" id="UP000230233">
    <property type="component" value="Chromosome III"/>
</dbReference>
<dbReference type="InterPro" id="IPR036047">
    <property type="entry name" value="F-box-like_dom_sf"/>
</dbReference>
<feature type="domain" description="F-box" evidence="1">
    <location>
        <begin position="35"/>
        <end position="81"/>
    </location>
</feature>
<name>A0A2G5UH42_9PELO</name>
<keyword evidence="3" id="KW-1185">Reference proteome</keyword>
<dbReference type="AlphaFoldDB" id="A0A2G5UH42"/>
<evidence type="ECO:0000313" key="2">
    <source>
        <dbReference type="EMBL" id="PIC38763.1"/>
    </source>
</evidence>
<gene>
    <name evidence="2" type="primary">Cni-C05B5.5</name>
    <name evidence="2" type="synonym">Cnig_chr_III.g10665</name>
    <name evidence="2" type="ORF">B9Z55_010665</name>
</gene>
<accession>A0A2G5UH42</accession>
<comment type="caution">
    <text evidence="2">The sequence shown here is derived from an EMBL/GenBank/DDBJ whole genome shotgun (WGS) entry which is preliminary data.</text>
</comment>
<dbReference type="SMART" id="SM00256">
    <property type="entry name" value="FBOX"/>
    <property type="match status" value="1"/>
</dbReference>
<evidence type="ECO:0000313" key="3">
    <source>
        <dbReference type="Proteomes" id="UP000230233"/>
    </source>
</evidence>
<protein>
    <recommendedName>
        <fullName evidence="1">F-box domain-containing protein</fullName>
    </recommendedName>
</protein>
<dbReference type="EMBL" id="PDUG01000003">
    <property type="protein sequence ID" value="PIC38763.1"/>
    <property type="molecule type" value="Genomic_DNA"/>
</dbReference>
<dbReference type="OrthoDB" id="2322499at2759"/>